<dbReference type="SMR" id="A0A482WGM6"/>
<dbReference type="SUPFAM" id="SSF144122">
    <property type="entry name" value="Tim10-like"/>
    <property type="match status" value="1"/>
</dbReference>
<keyword evidence="1" id="KW-1015">Disulfide bond</keyword>
<evidence type="ECO:0000313" key="4">
    <source>
        <dbReference type="Proteomes" id="UP000291343"/>
    </source>
</evidence>
<feature type="domain" description="Tim10-like" evidence="2">
    <location>
        <begin position="16"/>
        <end position="78"/>
    </location>
</feature>
<dbReference type="Proteomes" id="UP000291343">
    <property type="component" value="Unassembled WGS sequence"/>
</dbReference>
<gene>
    <name evidence="3" type="ORF">LSTR_LSTR004113</name>
</gene>
<sequence>MTSNTADLNNDPQMQKFIEEQVQKQRFQNLVSELTSKCWDTCIDKPTPRLESRAEACLVNCVERFMDSTHFVLNRFEQMSKTMNSSDSLEGLVLSD</sequence>
<dbReference type="GO" id="GO:0005743">
    <property type="term" value="C:mitochondrial inner membrane"/>
    <property type="evidence" value="ECO:0007669"/>
    <property type="project" value="UniProtKB-SubCell"/>
</dbReference>
<name>A0A482WGM6_LAOST</name>
<keyword evidence="1" id="KW-0653">Protein transport</keyword>
<keyword evidence="1" id="KW-0811">Translocation</keyword>
<dbReference type="OrthoDB" id="344165at2759"/>
<dbReference type="EMBL" id="QKKF02036132">
    <property type="protein sequence ID" value="RZF32685.1"/>
    <property type="molecule type" value="Genomic_DNA"/>
</dbReference>
<evidence type="ECO:0000259" key="2">
    <source>
        <dbReference type="Pfam" id="PF02953"/>
    </source>
</evidence>
<comment type="similarity">
    <text evidence="1">Belongs to the small Tim family.</text>
</comment>
<dbReference type="Pfam" id="PF02953">
    <property type="entry name" value="zf-Tim10_DDP"/>
    <property type="match status" value="1"/>
</dbReference>
<evidence type="ECO:0000313" key="3">
    <source>
        <dbReference type="EMBL" id="RZF32685.1"/>
    </source>
</evidence>
<keyword evidence="1" id="KW-0496">Mitochondrion</keyword>
<keyword evidence="4" id="KW-1185">Reference proteome</keyword>
<evidence type="ECO:0000256" key="1">
    <source>
        <dbReference type="RuleBase" id="RU367043"/>
    </source>
</evidence>
<comment type="function">
    <text evidence="1">Mitochondrial intermembrane chaperone that participates in the import and insertion of some multi-pass transmembrane proteins into the mitochondrial inner membrane. Also required for the transfer of beta-barrel precursors from the TOM complex to the sorting and assembly machinery (SAM complex) of the outer membrane. Acts as a chaperone-like protein that protects the hydrophobic precursors from aggregation and guide them through the mitochondrial intermembrane space.</text>
</comment>
<keyword evidence="1" id="KW-0813">Transport</keyword>
<comment type="domain">
    <text evidence="1">The twin CX3C motif contains 4 conserved Cys residues that form 2 disulfide bonds in the mitochondrial intermembrane space.</text>
</comment>
<dbReference type="STRING" id="195883.A0A482WGM6"/>
<keyword evidence="1" id="KW-0472">Membrane</keyword>
<reference evidence="3 4" key="1">
    <citation type="journal article" date="2017" name="Gigascience">
        <title>Genome sequence of the small brown planthopper, Laodelphax striatellus.</title>
        <authorList>
            <person name="Zhu J."/>
            <person name="Jiang F."/>
            <person name="Wang X."/>
            <person name="Yang P."/>
            <person name="Bao Y."/>
            <person name="Zhao W."/>
            <person name="Wang W."/>
            <person name="Lu H."/>
            <person name="Wang Q."/>
            <person name="Cui N."/>
            <person name="Li J."/>
            <person name="Chen X."/>
            <person name="Luo L."/>
            <person name="Yu J."/>
            <person name="Kang L."/>
            <person name="Cui F."/>
        </authorList>
    </citation>
    <scope>NUCLEOTIDE SEQUENCE [LARGE SCALE GENOMIC DNA]</scope>
    <source>
        <strain evidence="3">Lst14</strain>
    </source>
</reference>
<accession>A0A482WGM6</accession>
<comment type="subunit">
    <text evidence="1">Heterohexamer.</text>
</comment>
<dbReference type="InParanoid" id="A0A482WGM6"/>
<dbReference type="Gene3D" id="1.10.287.810">
    <property type="entry name" value="Mitochondrial import inner membrane translocase subunit tim13 like domains"/>
    <property type="match status" value="1"/>
</dbReference>
<proteinExistence type="inferred from homology"/>
<keyword evidence="1" id="KW-0143">Chaperone</keyword>
<dbReference type="InterPro" id="IPR004217">
    <property type="entry name" value="Tim10-like"/>
</dbReference>
<dbReference type="InterPro" id="IPR035427">
    <property type="entry name" value="Tim10-like_dom_sf"/>
</dbReference>
<keyword evidence="1" id="KW-0999">Mitochondrion inner membrane</keyword>
<protein>
    <recommendedName>
        <fullName evidence="1">Mitochondrial import inner membrane translocase subunit</fullName>
    </recommendedName>
</protein>
<organism evidence="3 4">
    <name type="scientific">Laodelphax striatellus</name>
    <name type="common">Small brown planthopper</name>
    <name type="synonym">Delphax striatella</name>
    <dbReference type="NCBI Taxonomy" id="195883"/>
    <lineage>
        <taxon>Eukaryota</taxon>
        <taxon>Metazoa</taxon>
        <taxon>Ecdysozoa</taxon>
        <taxon>Arthropoda</taxon>
        <taxon>Hexapoda</taxon>
        <taxon>Insecta</taxon>
        <taxon>Pterygota</taxon>
        <taxon>Neoptera</taxon>
        <taxon>Paraneoptera</taxon>
        <taxon>Hemiptera</taxon>
        <taxon>Auchenorrhyncha</taxon>
        <taxon>Fulgoroidea</taxon>
        <taxon>Delphacidae</taxon>
        <taxon>Criomorphinae</taxon>
        <taxon>Laodelphax</taxon>
    </lineage>
</organism>
<dbReference type="GO" id="GO:0015031">
    <property type="term" value="P:protein transport"/>
    <property type="evidence" value="ECO:0007669"/>
    <property type="project" value="UniProtKB-KW"/>
</dbReference>
<dbReference type="AlphaFoldDB" id="A0A482WGM6"/>
<comment type="caution">
    <text evidence="3">The sequence shown here is derived from an EMBL/GenBank/DDBJ whole genome shotgun (WGS) entry which is preliminary data.</text>
</comment>
<comment type="subcellular location">
    <subcellularLocation>
        <location evidence="1">Mitochondrion inner membrane</location>
        <topology evidence="1">Peripheral membrane protein</topology>
        <orientation evidence="1">Intermembrane side</orientation>
    </subcellularLocation>
</comment>